<proteinExistence type="predicted"/>
<dbReference type="Gene3D" id="3.90.190.10">
    <property type="entry name" value="Protein tyrosine phosphatase superfamily"/>
    <property type="match status" value="1"/>
</dbReference>
<dbReference type="EMBL" id="CCYD01000428">
    <property type="protein sequence ID" value="CEG39593.1"/>
    <property type="molecule type" value="Genomic_DNA"/>
</dbReference>
<dbReference type="Proteomes" id="UP000054928">
    <property type="component" value="Unassembled WGS sequence"/>
</dbReference>
<accession>A0A0P1AFB8</accession>
<dbReference type="SMART" id="SM00195">
    <property type="entry name" value="DSPc"/>
    <property type="match status" value="1"/>
</dbReference>
<dbReference type="AlphaFoldDB" id="A0A0P1AFB8"/>
<dbReference type="InterPro" id="IPR000340">
    <property type="entry name" value="Dual-sp_phosphatase_cat-dom"/>
</dbReference>
<dbReference type="InterPro" id="IPR029021">
    <property type="entry name" value="Prot-tyrosine_phosphatase-like"/>
</dbReference>
<dbReference type="OMA" id="RTRNGHI"/>
<keyword evidence="4" id="KW-1185">Reference proteome</keyword>
<evidence type="ECO:0000313" key="3">
    <source>
        <dbReference type="EMBL" id="CEG39593.1"/>
    </source>
</evidence>
<dbReference type="PANTHER" id="PTHR46653">
    <property type="entry name" value="SPECIFICITY PROTEIN PHOSPHATASE, PUTATIVE-RELATED"/>
    <property type="match status" value="1"/>
</dbReference>
<dbReference type="PANTHER" id="PTHR46653:SF1">
    <property type="entry name" value="SPECIFICITY PROTEIN PHOSPHATASE, PUTATIVE-RELATED"/>
    <property type="match status" value="1"/>
</dbReference>
<dbReference type="CDD" id="cd14498">
    <property type="entry name" value="DSP"/>
    <property type="match status" value="1"/>
</dbReference>
<feature type="region of interest" description="Disordered" evidence="1">
    <location>
        <begin position="189"/>
        <end position="208"/>
    </location>
</feature>
<protein>
    <submittedName>
        <fullName evidence="3">Dual specificity phosphatase</fullName>
    </submittedName>
</protein>
<organism evidence="3 4">
    <name type="scientific">Plasmopara halstedii</name>
    <name type="common">Downy mildew of sunflower</name>
    <dbReference type="NCBI Taxonomy" id="4781"/>
    <lineage>
        <taxon>Eukaryota</taxon>
        <taxon>Sar</taxon>
        <taxon>Stramenopiles</taxon>
        <taxon>Oomycota</taxon>
        <taxon>Peronosporomycetes</taxon>
        <taxon>Peronosporales</taxon>
        <taxon>Peronosporaceae</taxon>
        <taxon>Plasmopara</taxon>
    </lineage>
</organism>
<dbReference type="RefSeq" id="XP_024575962.1">
    <property type="nucleotide sequence ID" value="XM_024725157.1"/>
</dbReference>
<dbReference type="Pfam" id="PF00782">
    <property type="entry name" value="DSPc"/>
    <property type="match status" value="1"/>
</dbReference>
<dbReference type="OrthoDB" id="10252009at2759"/>
<dbReference type="PROSITE" id="PS50054">
    <property type="entry name" value="TYR_PHOSPHATASE_DUAL"/>
    <property type="match status" value="1"/>
</dbReference>
<evidence type="ECO:0000313" key="4">
    <source>
        <dbReference type="Proteomes" id="UP000054928"/>
    </source>
</evidence>
<evidence type="ECO:0000256" key="1">
    <source>
        <dbReference type="SAM" id="MobiDB-lite"/>
    </source>
</evidence>
<dbReference type="SUPFAM" id="SSF52799">
    <property type="entry name" value="(Phosphotyrosine protein) phosphatases II"/>
    <property type="match status" value="1"/>
</dbReference>
<feature type="compositionally biased region" description="Polar residues" evidence="1">
    <location>
        <begin position="393"/>
        <end position="406"/>
    </location>
</feature>
<dbReference type="InterPro" id="IPR020422">
    <property type="entry name" value="TYR_PHOSPHATASE_DUAL_dom"/>
</dbReference>
<dbReference type="GeneID" id="36404887"/>
<evidence type="ECO:0000259" key="2">
    <source>
        <dbReference type="PROSITE" id="PS50054"/>
    </source>
</evidence>
<reference evidence="4" key="1">
    <citation type="submission" date="2014-09" db="EMBL/GenBank/DDBJ databases">
        <authorList>
            <person name="Sharma Rahul"/>
            <person name="Thines Marco"/>
        </authorList>
    </citation>
    <scope>NUCLEOTIDE SEQUENCE [LARGE SCALE GENOMIC DNA]</scope>
</reference>
<sequence length="555" mass="61547">MSSKIKDGLFMGDIDAAQDADFLQLNGIMHIVNCVPRQMPNIFQQSLGLSYTACDLEETLHRPFFDLKNREFGHIIQLIDRALDNTESVLVHSPNGFNRSPSIMIGYLMVKYCWGLDKAHEFVMTKRSDVKLHKSYIDQLCGLEAQIKEDRPARATDSQLYEWLTLSADSKLDEIVLIHTFLNSSSKPNDIGALETRRRDTSKHRRERRLTWIDQTSELRKSSPSVLERPPNSSYNEMVPANGWVDLFDPSPHFAHIISNKITTSEGSNLHTARLAFADLSSRGKLDTAPSSVDSDQCGPEVDVGLLEIADVPVLHSNKRLYSFSAPKKIEIHDDEASTCPSTTSEEFDFVPGYAAKNRETLAPTKSHPRRLSSNLPRASLSTKHVSLPGKGRNNSFGNVLNTKPPSATLKGVTKKSGKRITTVGSRNLASGGRVFNSVDFAPPASSAAGRRSVPTGSVRFFAADQLRKTTPIRPRTAPPRIRTDVETKDFSQRKRVDLNGIGRVTIDPIKSHRLHSSLDYTSGIDLDASLLRGARRTSALDGFGKGKTARASWR</sequence>
<feature type="region of interest" description="Disordered" evidence="1">
    <location>
        <begin position="383"/>
        <end position="419"/>
    </location>
</feature>
<feature type="domain" description="Tyrosine-protein phosphatase" evidence="2">
    <location>
        <begin position="1"/>
        <end position="149"/>
    </location>
</feature>
<name>A0A0P1AFB8_PLAHL</name>